<accession>A0A2T1LZP5</accession>
<evidence type="ECO:0000256" key="3">
    <source>
        <dbReference type="ARBA" id="ARBA00022692"/>
    </source>
</evidence>
<dbReference type="PANTHER" id="PTHR33650:SF2">
    <property type="entry name" value="CHLOROPLAST ENVELOPE MEMBRANE PROTEIN"/>
    <property type="match status" value="1"/>
</dbReference>
<sequence length="513" mass="58704">MNSWNLSKLNGWINRTSLSALEDAYQGALAIKKIEDTHFGGDAIILQNEKGKTVSDYFLSQLERQLLRIRSSLLRFKVTSFLVNRSSSVAPTQIEPQDTFSKITLSEQTNEALILEKLAFIESVVGKYRNFNQSFNEFFSEIFSDKVPTVTPEVLGPEKQNTTNFQPPLADQDAGIVRPVNSSKKLKSLRENKQGPDPVRLFGGAEKIAKQFSPQYEQEVIQELRSQRIQNRMAVRWIILLLVVPILTQILTKNLILEPLLGNYFDENPTKIELSVEIQDEFIHEFGRFRETLEIKRLLAKAIVEKEEKEEKEHKSLKNTAKEEAELAQLLFEDVPEELVQDLVTQQPGQFRTLLITTGWTEVEQELEEKALQEKALDLWREARQKQLEGIKNVLADCLALLAFVVLVYFGRNRLAILRSFSNRTFLSLNDPSKVFLFILISDMFVGFHSAEGWDVILAGLLHHYGLPESQALIKGFIATVPVIIDSCIKFWIFNYLTRYSPSASAIYERMNT</sequence>
<feature type="transmembrane region" description="Helical" evidence="9">
    <location>
        <begin position="471"/>
        <end position="493"/>
    </location>
</feature>
<keyword evidence="4" id="KW-0375">Hydrogen ion transport</keyword>
<dbReference type="OrthoDB" id="418298at2"/>
<dbReference type="PANTHER" id="PTHR33650">
    <property type="entry name" value="CHLOROPLAST ENVELOPE MEMBRANE PROTEIN-RELATED"/>
    <property type="match status" value="1"/>
</dbReference>
<comment type="subcellular location">
    <subcellularLocation>
        <location evidence="1">Membrane</location>
        <topology evidence="1">Multi-pass membrane protein</topology>
    </subcellularLocation>
</comment>
<dbReference type="Pfam" id="PF03040">
    <property type="entry name" value="CemA"/>
    <property type="match status" value="2"/>
</dbReference>
<protein>
    <submittedName>
        <fullName evidence="10">Uncharacterized protein</fullName>
    </submittedName>
</protein>
<evidence type="ECO:0000256" key="4">
    <source>
        <dbReference type="ARBA" id="ARBA00022781"/>
    </source>
</evidence>
<dbReference type="AlphaFoldDB" id="A0A2T1LZP5"/>
<keyword evidence="3 9" id="KW-0812">Transmembrane</keyword>
<reference evidence="10 11" key="1">
    <citation type="submission" date="2018-03" db="EMBL/GenBank/DDBJ databases">
        <title>The ancient ancestry and fast evolution of plastids.</title>
        <authorList>
            <person name="Moore K.R."/>
            <person name="Magnabosco C."/>
            <person name="Momper L."/>
            <person name="Gold D.A."/>
            <person name="Bosak T."/>
            <person name="Fournier G.P."/>
        </authorList>
    </citation>
    <scope>NUCLEOTIDE SEQUENCE [LARGE SCALE GENOMIC DNA]</scope>
    <source>
        <strain evidence="10 11">CCALA 016</strain>
    </source>
</reference>
<organism evidence="10 11">
    <name type="scientific">Aphanothece hegewaldii CCALA 016</name>
    <dbReference type="NCBI Taxonomy" id="2107694"/>
    <lineage>
        <taxon>Bacteria</taxon>
        <taxon>Bacillati</taxon>
        <taxon>Cyanobacteriota</taxon>
        <taxon>Cyanophyceae</taxon>
        <taxon>Oscillatoriophycideae</taxon>
        <taxon>Chroococcales</taxon>
        <taxon>Aphanothecaceae</taxon>
        <taxon>Aphanothece</taxon>
    </lineage>
</organism>
<keyword evidence="2" id="KW-0813">Transport</keyword>
<keyword evidence="5 9" id="KW-1133">Transmembrane helix</keyword>
<dbReference type="GO" id="GO:0016020">
    <property type="term" value="C:membrane"/>
    <property type="evidence" value="ECO:0007669"/>
    <property type="project" value="UniProtKB-SubCell"/>
</dbReference>
<keyword evidence="11" id="KW-1185">Reference proteome</keyword>
<proteinExistence type="predicted"/>
<dbReference type="GO" id="GO:1902600">
    <property type="term" value="P:proton transmembrane transport"/>
    <property type="evidence" value="ECO:0007669"/>
    <property type="project" value="UniProtKB-KW"/>
</dbReference>
<keyword evidence="8" id="KW-0175">Coiled coil</keyword>
<dbReference type="Proteomes" id="UP000239001">
    <property type="component" value="Unassembled WGS sequence"/>
</dbReference>
<feature type="transmembrane region" description="Helical" evidence="9">
    <location>
        <begin position="234"/>
        <end position="252"/>
    </location>
</feature>
<feature type="transmembrane region" description="Helical" evidence="9">
    <location>
        <begin position="394"/>
        <end position="411"/>
    </location>
</feature>
<dbReference type="InterPro" id="IPR004282">
    <property type="entry name" value="CemA"/>
</dbReference>
<evidence type="ECO:0000313" key="10">
    <source>
        <dbReference type="EMBL" id="PSF37899.1"/>
    </source>
</evidence>
<name>A0A2T1LZP5_9CHRO</name>
<feature type="transmembrane region" description="Helical" evidence="9">
    <location>
        <begin position="432"/>
        <end position="451"/>
    </location>
</feature>
<evidence type="ECO:0000256" key="2">
    <source>
        <dbReference type="ARBA" id="ARBA00022448"/>
    </source>
</evidence>
<evidence type="ECO:0000256" key="8">
    <source>
        <dbReference type="SAM" id="Coils"/>
    </source>
</evidence>
<evidence type="ECO:0000256" key="9">
    <source>
        <dbReference type="SAM" id="Phobius"/>
    </source>
</evidence>
<evidence type="ECO:0000256" key="7">
    <source>
        <dbReference type="ARBA" id="ARBA00023136"/>
    </source>
</evidence>
<keyword evidence="7 9" id="KW-0472">Membrane</keyword>
<dbReference type="EMBL" id="PXOH01000006">
    <property type="protein sequence ID" value="PSF37899.1"/>
    <property type="molecule type" value="Genomic_DNA"/>
</dbReference>
<evidence type="ECO:0000256" key="6">
    <source>
        <dbReference type="ARBA" id="ARBA00023065"/>
    </source>
</evidence>
<comment type="caution">
    <text evidence="10">The sequence shown here is derived from an EMBL/GenBank/DDBJ whole genome shotgun (WGS) entry which is preliminary data.</text>
</comment>
<evidence type="ECO:0000313" key="11">
    <source>
        <dbReference type="Proteomes" id="UP000239001"/>
    </source>
</evidence>
<evidence type="ECO:0000256" key="5">
    <source>
        <dbReference type="ARBA" id="ARBA00022989"/>
    </source>
</evidence>
<feature type="coiled-coil region" evidence="8">
    <location>
        <begin position="295"/>
        <end position="327"/>
    </location>
</feature>
<reference evidence="10 11" key="2">
    <citation type="submission" date="2018-03" db="EMBL/GenBank/DDBJ databases">
        <authorList>
            <person name="Keele B.F."/>
        </authorList>
    </citation>
    <scope>NUCLEOTIDE SEQUENCE [LARGE SCALE GENOMIC DNA]</scope>
    <source>
        <strain evidence="10 11">CCALA 016</strain>
    </source>
</reference>
<evidence type="ECO:0000256" key="1">
    <source>
        <dbReference type="ARBA" id="ARBA00004141"/>
    </source>
</evidence>
<keyword evidence="6" id="KW-0406">Ion transport</keyword>
<gene>
    <name evidence="10" type="ORF">C7H19_07935</name>
</gene>
<dbReference type="RefSeq" id="WP_106456340.1">
    <property type="nucleotide sequence ID" value="NZ_PXOH01000006.1"/>
</dbReference>